<keyword evidence="4" id="KW-1185">Reference proteome</keyword>
<organism evidence="3 4">
    <name type="scientific">Jannaschia ovalis</name>
    <dbReference type="NCBI Taxonomy" id="3038773"/>
    <lineage>
        <taxon>Bacteria</taxon>
        <taxon>Pseudomonadati</taxon>
        <taxon>Pseudomonadota</taxon>
        <taxon>Alphaproteobacteria</taxon>
        <taxon>Rhodobacterales</taxon>
        <taxon>Roseobacteraceae</taxon>
        <taxon>Jannaschia</taxon>
    </lineage>
</organism>
<evidence type="ECO:0000259" key="2">
    <source>
        <dbReference type="Pfam" id="PF13670"/>
    </source>
</evidence>
<evidence type="ECO:0000313" key="3">
    <source>
        <dbReference type="EMBL" id="WGH79858.1"/>
    </source>
</evidence>
<accession>A0ABY8LID3</accession>
<protein>
    <submittedName>
        <fullName evidence="3">PepSY domain-containing protein</fullName>
    </submittedName>
</protein>
<gene>
    <name evidence="3" type="ORF">P8627_06240</name>
</gene>
<sequence>MSRLFSTLLALSLATPFAASAQAVNVMPDSSYDAIASKLLMSGYKDLRLVSAEDGLINGFDKEGSEVMIVVDPESRKVLRTINVHKTDD</sequence>
<reference evidence="3 4" key="1">
    <citation type="submission" date="2023-04" db="EMBL/GenBank/DDBJ databases">
        <title>Jannaschia ovalis sp. nov., a marine bacterium isolated from sea tidal flat.</title>
        <authorList>
            <person name="Kwon D.Y."/>
            <person name="Kim J.-J."/>
        </authorList>
    </citation>
    <scope>NUCLEOTIDE SEQUENCE [LARGE SCALE GENOMIC DNA]</scope>
    <source>
        <strain evidence="3 4">GRR-S6-38</strain>
    </source>
</reference>
<name>A0ABY8LID3_9RHOB</name>
<dbReference type="Proteomes" id="UP001243420">
    <property type="component" value="Chromosome"/>
</dbReference>
<feature type="signal peptide" evidence="1">
    <location>
        <begin position="1"/>
        <end position="21"/>
    </location>
</feature>
<dbReference type="RefSeq" id="WP_279966842.1">
    <property type="nucleotide sequence ID" value="NZ_CP122537.1"/>
</dbReference>
<evidence type="ECO:0000313" key="4">
    <source>
        <dbReference type="Proteomes" id="UP001243420"/>
    </source>
</evidence>
<dbReference type="InterPro" id="IPR025711">
    <property type="entry name" value="PepSY"/>
</dbReference>
<evidence type="ECO:0000256" key="1">
    <source>
        <dbReference type="SAM" id="SignalP"/>
    </source>
</evidence>
<keyword evidence="1" id="KW-0732">Signal</keyword>
<dbReference type="EMBL" id="CP122537">
    <property type="protein sequence ID" value="WGH79858.1"/>
    <property type="molecule type" value="Genomic_DNA"/>
</dbReference>
<feature type="chain" id="PRO_5047116504" evidence="1">
    <location>
        <begin position="22"/>
        <end position="89"/>
    </location>
</feature>
<proteinExistence type="predicted"/>
<feature type="domain" description="PepSY" evidence="2">
    <location>
        <begin position="7"/>
        <end position="80"/>
    </location>
</feature>
<dbReference type="Pfam" id="PF13670">
    <property type="entry name" value="PepSY_2"/>
    <property type="match status" value="1"/>
</dbReference>